<dbReference type="PANTHER" id="PTHR46609:SF8">
    <property type="entry name" value="YQAJ VIRAL RECOMBINASE DOMAIN-CONTAINING PROTEIN"/>
    <property type="match status" value="1"/>
</dbReference>
<dbReference type="Proteomes" id="UP001152320">
    <property type="component" value="Chromosome 10"/>
</dbReference>
<sequence>MYPPPKHYKPLTRKVSQEDQKWLKNELQQYGQLTGLGWILSKEPEVTKLPIKLIILSKEFVNGNFQVENLLEQMKLTEEQQCAVQKATIGQRENPSWQLLRKGRLTASNFGVILKSKRATPSLMKRLSAEYDLSGVQSINWGVVNEAEGIKAFTKATGLTVTDSGFWLTSSGILGASPDGRVGENAIIEVKFPYTQRNTQRNN</sequence>
<dbReference type="PANTHER" id="PTHR46609">
    <property type="entry name" value="EXONUCLEASE, PHAGE-TYPE/RECB, C-TERMINAL DOMAIN-CONTAINING PROTEIN"/>
    <property type="match status" value="1"/>
</dbReference>
<keyword evidence="3" id="KW-1185">Reference proteome</keyword>
<dbReference type="InterPro" id="IPR019080">
    <property type="entry name" value="YqaJ_viral_recombinase"/>
</dbReference>
<evidence type="ECO:0000313" key="2">
    <source>
        <dbReference type="EMBL" id="KAJ8035451.1"/>
    </source>
</evidence>
<gene>
    <name evidence="2" type="ORF">HOLleu_22679</name>
</gene>
<name>A0A9Q1BZS3_HOLLE</name>
<dbReference type="SUPFAM" id="SSF52980">
    <property type="entry name" value="Restriction endonuclease-like"/>
    <property type="match status" value="1"/>
</dbReference>
<accession>A0A9Q1BZS3</accession>
<evidence type="ECO:0000259" key="1">
    <source>
        <dbReference type="Pfam" id="PF09588"/>
    </source>
</evidence>
<dbReference type="InterPro" id="IPR011604">
    <property type="entry name" value="PDDEXK-like_dom_sf"/>
</dbReference>
<proteinExistence type="predicted"/>
<dbReference type="InterPro" id="IPR051703">
    <property type="entry name" value="NF-kappa-B_Signaling_Reg"/>
</dbReference>
<comment type="caution">
    <text evidence="2">The sequence shown here is derived from an EMBL/GenBank/DDBJ whole genome shotgun (WGS) entry which is preliminary data.</text>
</comment>
<dbReference type="CDD" id="cd22343">
    <property type="entry name" value="PDDEXK_lambda_exonuclease-like"/>
    <property type="match status" value="1"/>
</dbReference>
<dbReference type="InterPro" id="IPR011335">
    <property type="entry name" value="Restrct_endonuc-II-like"/>
</dbReference>
<feature type="domain" description="YqaJ viral recombinase" evidence="1">
    <location>
        <begin position="97"/>
        <end position="200"/>
    </location>
</feature>
<dbReference type="AlphaFoldDB" id="A0A9Q1BZS3"/>
<organism evidence="2 3">
    <name type="scientific">Holothuria leucospilota</name>
    <name type="common">Black long sea cucumber</name>
    <name type="synonym">Mertensiothuria leucospilota</name>
    <dbReference type="NCBI Taxonomy" id="206669"/>
    <lineage>
        <taxon>Eukaryota</taxon>
        <taxon>Metazoa</taxon>
        <taxon>Echinodermata</taxon>
        <taxon>Eleutherozoa</taxon>
        <taxon>Echinozoa</taxon>
        <taxon>Holothuroidea</taxon>
        <taxon>Aspidochirotacea</taxon>
        <taxon>Aspidochirotida</taxon>
        <taxon>Holothuriidae</taxon>
        <taxon>Holothuria</taxon>
    </lineage>
</organism>
<protein>
    <recommendedName>
        <fullName evidence="1">YqaJ viral recombinase domain-containing protein</fullName>
    </recommendedName>
</protein>
<dbReference type="Pfam" id="PF09588">
    <property type="entry name" value="YqaJ"/>
    <property type="match status" value="1"/>
</dbReference>
<dbReference type="EMBL" id="JAIZAY010000010">
    <property type="protein sequence ID" value="KAJ8035451.1"/>
    <property type="molecule type" value="Genomic_DNA"/>
</dbReference>
<dbReference type="GO" id="GO:0006281">
    <property type="term" value="P:DNA repair"/>
    <property type="evidence" value="ECO:0007669"/>
    <property type="project" value="UniProtKB-ARBA"/>
</dbReference>
<evidence type="ECO:0000313" key="3">
    <source>
        <dbReference type="Proteomes" id="UP001152320"/>
    </source>
</evidence>
<dbReference type="OrthoDB" id="5949356at2759"/>
<reference evidence="2" key="1">
    <citation type="submission" date="2021-10" db="EMBL/GenBank/DDBJ databases">
        <title>Tropical sea cucumber genome reveals ecological adaptation and Cuvierian tubules defense mechanism.</title>
        <authorList>
            <person name="Chen T."/>
        </authorList>
    </citation>
    <scope>NUCLEOTIDE SEQUENCE</scope>
    <source>
        <strain evidence="2">Nanhai2018</strain>
        <tissue evidence="2">Muscle</tissue>
    </source>
</reference>
<dbReference type="Gene3D" id="3.90.320.10">
    <property type="match status" value="1"/>
</dbReference>